<dbReference type="AlphaFoldDB" id="A0A6M3JEA0"/>
<dbReference type="EMBL" id="MT141593">
    <property type="protein sequence ID" value="QJA68176.1"/>
    <property type="molecule type" value="Genomic_DNA"/>
</dbReference>
<gene>
    <name evidence="1" type="ORF">MM415A07894_0009</name>
</gene>
<evidence type="ECO:0000313" key="1">
    <source>
        <dbReference type="EMBL" id="QJA68176.1"/>
    </source>
</evidence>
<accession>A0A6M3JEA0</accession>
<name>A0A6M3JEA0_9ZZZZ</name>
<proteinExistence type="predicted"/>
<reference evidence="1" key="1">
    <citation type="submission" date="2020-03" db="EMBL/GenBank/DDBJ databases">
        <title>The deep terrestrial virosphere.</title>
        <authorList>
            <person name="Holmfeldt K."/>
            <person name="Nilsson E."/>
            <person name="Simone D."/>
            <person name="Lopez-Fernandez M."/>
            <person name="Wu X."/>
            <person name="de Brujin I."/>
            <person name="Lundin D."/>
            <person name="Andersson A."/>
            <person name="Bertilsson S."/>
            <person name="Dopson M."/>
        </authorList>
    </citation>
    <scope>NUCLEOTIDE SEQUENCE</scope>
    <source>
        <strain evidence="1">MM415A07894</strain>
    </source>
</reference>
<protein>
    <submittedName>
        <fullName evidence="1">Uncharacterized protein</fullName>
    </submittedName>
</protein>
<sequence>MTKVKCSSCKSWKDIKNFKITSTVCQDCKKQKRLRDFKDKEAL</sequence>
<organism evidence="1">
    <name type="scientific">viral metagenome</name>
    <dbReference type="NCBI Taxonomy" id="1070528"/>
    <lineage>
        <taxon>unclassified sequences</taxon>
        <taxon>metagenomes</taxon>
        <taxon>organismal metagenomes</taxon>
    </lineage>
</organism>